<dbReference type="Proteomes" id="UP001060919">
    <property type="component" value="Chromosome"/>
</dbReference>
<proteinExistence type="predicted"/>
<dbReference type="Pfam" id="PF18962">
    <property type="entry name" value="Por_Secre_tail"/>
    <property type="match status" value="1"/>
</dbReference>
<name>A0A916DSM1_9BACT</name>
<dbReference type="KEGG" id="aup:AsAng_0018680"/>
<accession>A0A916DSM1</accession>
<evidence type="ECO:0000259" key="4">
    <source>
        <dbReference type="Pfam" id="PF18962"/>
    </source>
</evidence>
<dbReference type="SUPFAM" id="SSF52058">
    <property type="entry name" value="L domain-like"/>
    <property type="match status" value="3"/>
</dbReference>
<evidence type="ECO:0000313" key="6">
    <source>
        <dbReference type="Proteomes" id="UP001060919"/>
    </source>
</evidence>
<feature type="chain" id="PRO_5037802280" evidence="3">
    <location>
        <begin position="21"/>
        <end position="734"/>
    </location>
</feature>
<feature type="signal peptide" evidence="3">
    <location>
        <begin position="1"/>
        <end position="20"/>
    </location>
</feature>
<feature type="domain" description="Secretion system C-terminal sorting" evidence="4">
    <location>
        <begin position="662"/>
        <end position="732"/>
    </location>
</feature>
<dbReference type="InterPro" id="IPR026444">
    <property type="entry name" value="Secre_tail"/>
</dbReference>
<dbReference type="Gene3D" id="3.80.10.10">
    <property type="entry name" value="Ribonuclease Inhibitor"/>
    <property type="match status" value="3"/>
</dbReference>
<dbReference type="InterPro" id="IPR052574">
    <property type="entry name" value="CDIRP"/>
</dbReference>
<keyword evidence="1" id="KW-0433">Leucine-rich repeat</keyword>
<dbReference type="GO" id="GO:0035591">
    <property type="term" value="F:signaling adaptor activity"/>
    <property type="evidence" value="ECO:0007669"/>
    <property type="project" value="TreeGrafter"/>
</dbReference>
<keyword evidence="3" id="KW-0732">Signal</keyword>
<gene>
    <name evidence="5" type="ORF">AsAng_0018680</name>
</gene>
<evidence type="ECO:0000256" key="3">
    <source>
        <dbReference type="SAM" id="SignalP"/>
    </source>
</evidence>
<keyword evidence="2" id="KW-0677">Repeat</keyword>
<evidence type="ECO:0000313" key="5">
    <source>
        <dbReference type="EMBL" id="BDS11157.1"/>
    </source>
</evidence>
<dbReference type="PANTHER" id="PTHR47566:SF1">
    <property type="entry name" value="PROTEIN NUD1"/>
    <property type="match status" value="1"/>
</dbReference>
<organism evidence="5 6">
    <name type="scientific">Aureispira anguillae</name>
    <dbReference type="NCBI Taxonomy" id="2864201"/>
    <lineage>
        <taxon>Bacteria</taxon>
        <taxon>Pseudomonadati</taxon>
        <taxon>Bacteroidota</taxon>
        <taxon>Saprospiria</taxon>
        <taxon>Saprospirales</taxon>
        <taxon>Saprospiraceae</taxon>
        <taxon>Aureispira</taxon>
    </lineage>
</organism>
<evidence type="ECO:0000256" key="2">
    <source>
        <dbReference type="ARBA" id="ARBA00022737"/>
    </source>
</evidence>
<dbReference type="InterPro" id="IPR032675">
    <property type="entry name" value="LRR_dom_sf"/>
</dbReference>
<keyword evidence="6" id="KW-1185">Reference proteome</keyword>
<protein>
    <submittedName>
        <fullName evidence="5">T9SS type A sorting domain-containing protein</fullName>
    </submittedName>
</protein>
<dbReference type="AlphaFoldDB" id="A0A916DSM1"/>
<dbReference type="EMBL" id="AP026867">
    <property type="protein sequence ID" value="BDS11157.1"/>
    <property type="molecule type" value="Genomic_DNA"/>
</dbReference>
<dbReference type="PANTHER" id="PTHR47566">
    <property type="match status" value="1"/>
</dbReference>
<reference evidence="5" key="1">
    <citation type="submission" date="2022-09" db="EMBL/GenBank/DDBJ databases">
        <title>Aureispira anguillicida sp. nov., isolated from Leptocephalus of Japanese eel Anguilla japonica.</title>
        <authorList>
            <person name="Yuasa K."/>
            <person name="Mekata T."/>
            <person name="Ikunari K."/>
        </authorList>
    </citation>
    <scope>NUCLEOTIDE SEQUENCE</scope>
    <source>
        <strain evidence="5">EL160426</strain>
    </source>
</reference>
<sequence length="734" mass="80278">MKQYLSIFIALILCLSQVNAQIVVIPDANFKSYLVGNASINTNGDSEIQLSEAEAHTGTINVSGQNIADLTGIEAFTNITQLYCSGNQLNHLDVSSNVNLTYLQCNTSQLTGLDISANIHLHTLQCANNQITSLNISNNHDIAILWCQTNPLTVLNAQNGNNNNFTSFNSTSTPNLTCIQVDDVNYSNANWTNIDATASFSTNCNFDYVVYIPDSIFKAELVGNATINTNGDTEIQVTEAQAYAGSISVANKNIASLAGIQYFTNITELYCGSNQLSYLDLSKNINLSRLDCDNNLLYQLKLETNTQLTQLNCNNNQIHTLDCSNNTQLTQVNCSNNQISSLDFHTASGLTQLDCSDNQLTAVYLFGNTNLTQLLCQNNQLNFLDLALNTSLTDLNCSNNQLADLNVQNGNNNNFTAFDATNNANLSCIQVDNSSYSTTNWTNIDATSSFNTNCNFPHIVYIPDPNFKGYLLANTTTINTNSDTEIQVTEAQALIGTLDVSGQQIKDLTGIEAFTGLTYLSCRSNELSSLDVSSNINLNHLDCGFNQIKTLDVTALTGLTVFACDHNELETSSIVPNINLTQFFCQNNKLKELNMQNGNNTNLAYFGAANNDSLTCIQVDDVSYATTNWANTSAVDAGVSFSTNCYLNNPTIVADLITLTAYPNPTHKSLNLNLDKEYQSITIQLSNNMGQTVMINQYTQQQAMNLNLEQLAKGLYFVTVQTEEGTATLKVIKE</sequence>
<dbReference type="RefSeq" id="WP_264792361.1">
    <property type="nucleotide sequence ID" value="NZ_AP026867.1"/>
</dbReference>
<dbReference type="NCBIfam" id="TIGR04183">
    <property type="entry name" value="Por_Secre_tail"/>
    <property type="match status" value="1"/>
</dbReference>
<evidence type="ECO:0000256" key="1">
    <source>
        <dbReference type="ARBA" id="ARBA00022614"/>
    </source>
</evidence>